<dbReference type="OrthoDB" id="9428839at2759"/>
<dbReference type="InterPro" id="IPR048528">
    <property type="entry name" value="Lamp2-like_luminal"/>
</dbReference>
<proteinExistence type="inferred from homology"/>
<evidence type="ECO:0000259" key="11">
    <source>
        <dbReference type="Pfam" id="PF01299"/>
    </source>
</evidence>
<feature type="transmembrane region" description="Helical" evidence="9">
    <location>
        <begin position="225"/>
        <end position="248"/>
    </location>
</feature>
<dbReference type="PROSITE" id="PS51407">
    <property type="entry name" value="LAMP_3"/>
    <property type="match status" value="1"/>
</dbReference>
<keyword evidence="3 10" id="KW-0732">Signal</keyword>
<evidence type="ECO:0000256" key="10">
    <source>
        <dbReference type="SAM" id="SignalP"/>
    </source>
</evidence>
<keyword evidence="4" id="KW-0967">Endosome</keyword>
<evidence type="ECO:0000256" key="2">
    <source>
        <dbReference type="ARBA" id="ARBA00022692"/>
    </source>
</evidence>
<keyword evidence="8" id="KW-1015">Disulfide bond</keyword>
<evidence type="ECO:0000256" key="9">
    <source>
        <dbReference type="SAM" id="Phobius"/>
    </source>
</evidence>
<dbReference type="Proteomes" id="UP000327468">
    <property type="component" value="Chromosome 11"/>
</dbReference>
<feature type="disulfide bond" evidence="8">
    <location>
        <begin position="180"/>
        <end position="217"/>
    </location>
</feature>
<dbReference type="PANTHER" id="PTHR11506">
    <property type="entry name" value="LYSOSOME-ASSOCIATED MEMBRANE GLYCOPROTEIN"/>
    <property type="match status" value="1"/>
</dbReference>
<dbReference type="Pfam" id="PF01299">
    <property type="entry name" value="Lamp2-like_luminal"/>
    <property type="match status" value="1"/>
</dbReference>
<keyword evidence="7" id="KW-0325">Glycoprotein</keyword>
<accession>A0A5N5MXK7</accession>
<gene>
    <name evidence="12" type="ORF">PHYPO_G00024350</name>
</gene>
<evidence type="ECO:0000256" key="8">
    <source>
        <dbReference type="PROSITE-ProRule" id="PRU00740"/>
    </source>
</evidence>
<evidence type="ECO:0000313" key="12">
    <source>
        <dbReference type="EMBL" id="KAB5559046.1"/>
    </source>
</evidence>
<evidence type="ECO:0000256" key="1">
    <source>
        <dbReference type="ARBA" id="ARBA00004530"/>
    </source>
</evidence>
<feature type="signal peptide" evidence="10">
    <location>
        <begin position="1"/>
        <end position="25"/>
    </location>
</feature>
<reference evidence="12 13" key="1">
    <citation type="submission" date="2019-06" db="EMBL/GenBank/DDBJ databases">
        <title>A chromosome-scale genome assembly of the striped catfish, Pangasianodon hypophthalmus.</title>
        <authorList>
            <person name="Wen M."/>
            <person name="Zahm M."/>
            <person name="Roques C."/>
            <person name="Cabau C."/>
            <person name="Klopp C."/>
            <person name="Donnadieu C."/>
            <person name="Jouanno E."/>
            <person name="Avarre J.-C."/>
            <person name="Campet M."/>
            <person name="Ha T.T.T."/>
            <person name="Dugue R."/>
            <person name="Lampietro C."/>
            <person name="Louis A."/>
            <person name="Herpin A."/>
            <person name="Echchiki A."/>
            <person name="Berthelot C."/>
            <person name="Parey E."/>
            <person name="Roest-Crollius H."/>
            <person name="Braasch I."/>
            <person name="Postlethwait J."/>
            <person name="Bobe J."/>
            <person name="Montfort J."/>
            <person name="Bouchez O."/>
            <person name="Begum T."/>
            <person name="Schartl M."/>
            <person name="Guiguen Y."/>
        </authorList>
    </citation>
    <scope>NUCLEOTIDE SEQUENCE [LARGE SCALE GENOMIC DNA]</scope>
    <source>
        <strain evidence="12 13">Indonesia</strain>
        <tissue evidence="12">Blood</tissue>
    </source>
</reference>
<comment type="subcellular location">
    <subcellularLocation>
        <location evidence="1">Endosome membrane</location>
        <topology evidence="1">Single-pass type I membrane protein</topology>
    </subcellularLocation>
    <subcellularLocation>
        <location evidence="8">Lysosome membrane</location>
        <topology evidence="8">Single-pass type I membrane protein</topology>
    </subcellularLocation>
</comment>
<dbReference type="InterPro" id="IPR002000">
    <property type="entry name" value="Lysosome-assoc_membr_glycop"/>
</dbReference>
<evidence type="ECO:0000256" key="3">
    <source>
        <dbReference type="ARBA" id="ARBA00022729"/>
    </source>
</evidence>
<keyword evidence="2 8" id="KW-0812">Transmembrane</keyword>
<keyword evidence="8" id="KW-0458">Lysosome</keyword>
<protein>
    <recommendedName>
        <fullName evidence="11">Lysosome-associated membrane glycoprotein 2-like luminal domain-containing protein</fullName>
    </recommendedName>
</protein>
<comment type="caution">
    <text evidence="12">The sequence shown here is derived from an EMBL/GenBank/DDBJ whole genome shotgun (WGS) entry which is preliminary data.</text>
</comment>
<dbReference type="EMBL" id="VFJC01000012">
    <property type="protein sequence ID" value="KAB5559046.1"/>
    <property type="molecule type" value="Genomic_DNA"/>
</dbReference>
<dbReference type="PRINTS" id="PR00336">
    <property type="entry name" value="LYSASSOCTDMP"/>
</dbReference>
<sequence length="259" mass="28859">MTNAQRIALHFVILAALLFVGRSVSSEVDDSLHSEVFLNQLEDGEAQHNISKKPSLQPKESTPAIETYTLAEGSRVCVRARLGVEFVVKENKKTLYFNLDPKSTKATGYCSDQKIIFSLEFDGGNLEFTFIKTGDKSYVGKLRALLQPEPACKQCKSKSYPGILDHEKLFESSKGQSFKCQSKTQLNLAENLIIKLVPLQIQAFDPPRGTFGKELECLADYTKRILPIVVGAVVAGIILIAVLVYVLMRERRGRGYEQL</sequence>
<feature type="domain" description="Lysosome-associated membrane glycoprotein 2-like luminal" evidence="11">
    <location>
        <begin position="63"/>
        <end position="205"/>
    </location>
</feature>
<evidence type="ECO:0000256" key="7">
    <source>
        <dbReference type="ARBA" id="ARBA00023180"/>
    </source>
</evidence>
<dbReference type="GO" id="GO:0072594">
    <property type="term" value="P:establishment of protein localization to organelle"/>
    <property type="evidence" value="ECO:0007669"/>
    <property type="project" value="TreeGrafter"/>
</dbReference>
<keyword evidence="13" id="KW-1185">Reference proteome</keyword>
<dbReference type="AlphaFoldDB" id="A0A5N5MXK7"/>
<dbReference type="PANTHER" id="PTHR11506:SF30">
    <property type="entry name" value="LYSOSOME-ASSOCIATED MEMBRANE GLYCOPROTEIN 3"/>
    <property type="match status" value="1"/>
</dbReference>
<feature type="chain" id="PRO_5024409574" description="Lysosome-associated membrane glycoprotein 2-like luminal domain-containing protein" evidence="10">
    <location>
        <begin position="26"/>
        <end position="259"/>
    </location>
</feature>
<dbReference type="GO" id="GO:0031902">
    <property type="term" value="C:late endosome membrane"/>
    <property type="evidence" value="ECO:0007669"/>
    <property type="project" value="TreeGrafter"/>
</dbReference>
<organism evidence="12 13">
    <name type="scientific">Pangasianodon hypophthalmus</name>
    <name type="common">Striped catfish</name>
    <name type="synonym">Helicophagus hypophthalmus</name>
    <dbReference type="NCBI Taxonomy" id="310915"/>
    <lineage>
        <taxon>Eukaryota</taxon>
        <taxon>Metazoa</taxon>
        <taxon>Chordata</taxon>
        <taxon>Craniata</taxon>
        <taxon>Vertebrata</taxon>
        <taxon>Euteleostomi</taxon>
        <taxon>Actinopterygii</taxon>
        <taxon>Neopterygii</taxon>
        <taxon>Teleostei</taxon>
        <taxon>Ostariophysi</taxon>
        <taxon>Siluriformes</taxon>
        <taxon>Pangasiidae</taxon>
        <taxon>Pangasianodon</taxon>
    </lineage>
</organism>
<evidence type="ECO:0000256" key="5">
    <source>
        <dbReference type="ARBA" id="ARBA00022989"/>
    </source>
</evidence>
<dbReference type="Gene3D" id="2.40.160.110">
    <property type="match status" value="1"/>
</dbReference>
<comment type="similarity">
    <text evidence="8">Belongs to the LAMP family.</text>
</comment>
<evidence type="ECO:0000256" key="6">
    <source>
        <dbReference type="ARBA" id="ARBA00023136"/>
    </source>
</evidence>
<comment type="caution">
    <text evidence="8">Lacks conserved residue(s) required for the propagation of feature annotation.</text>
</comment>
<evidence type="ECO:0000313" key="13">
    <source>
        <dbReference type="Proteomes" id="UP000327468"/>
    </source>
</evidence>
<name>A0A5N5MXK7_PANHP</name>
<evidence type="ECO:0000256" key="4">
    <source>
        <dbReference type="ARBA" id="ARBA00022753"/>
    </source>
</evidence>
<dbReference type="GO" id="GO:0005765">
    <property type="term" value="C:lysosomal membrane"/>
    <property type="evidence" value="ECO:0007669"/>
    <property type="project" value="UniProtKB-SubCell"/>
</dbReference>
<dbReference type="GO" id="GO:0005886">
    <property type="term" value="C:plasma membrane"/>
    <property type="evidence" value="ECO:0007669"/>
    <property type="project" value="TreeGrafter"/>
</dbReference>
<keyword evidence="5 9" id="KW-1133">Transmembrane helix</keyword>
<keyword evidence="6 8" id="KW-0472">Membrane</keyword>